<reference evidence="2" key="1">
    <citation type="submission" date="2017-09" db="EMBL/GenBank/DDBJ databases">
        <title>Depth-based differentiation of microbial function through sediment-hosted aquifers and enrichment of novel symbionts in the deep terrestrial subsurface.</title>
        <authorList>
            <person name="Probst A.J."/>
            <person name="Ladd B."/>
            <person name="Jarett J.K."/>
            <person name="Geller-Mcgrath D.E."/>
            <person name="Sieber C.M.K."/>
            <person name="Emerson J.B."/>
            <person name="Anantharaman K."/>
            <person name="Thomas B.C."/>
            <person name="Malmstrom R."/>
            <person name="Stieglmeier M."/>
            <person name="Klingl A."/>
            <person name="Woyke T."/>
            <person name="Ryan C.M."/>
            <person name="Banfield J.F."/>
        </authorList>
    </citation>
    <scope>NUCLEOTIDE SEQUENCE [LARGE SCALE GENOMIC DNA]</scope>
</reference>
<sequence length="151" mass="17356">MQKPTKQKTLLLTTRTIPGAVLLAKGLNIHTLSVLRPNTVEYLAGSAVGIKIYEIGGVKFWRHVRYQDEAPLYQHIFSSIRHFRYGFALVVKQGKYFHIDPTGKAVYRWRFIDATDVRSDGMSLVQHPKMVGWHRFHVPSGCFADDWSNKK</sequence>
<dbReference type="AlphaFoldDB" id="A0A2M7IMQ8"/>
<dbReference type="EMBL" id="PFHR01000208">
    <property type="protein sequence ID" value="PIW96632.1"/>
    <property type="molecule type" value="Genomic_DNA"/>
</dbReference>
<name>A0A2M7IMQ8_9BACT</name>
<gene>
    <name evidence="1" type="ORF">COZ82_03950</name>
</gene>
<comment type="caution">
    <text evidence="1">The sequence shown here is derived from an EMBL/GenBank/DDBJ whole genome shotgun (WGS) entry which is preliminary data.</text>
</comment>
<dbReference type="Proteomes" id="UP000230837">
    <property type="component" value="Unassembled WGS sequence"/>
</dbReference>
<proteinExistence type="predicted"/>
<organism evidence="1 2">
    <name type="scientific">Candidatus Kaiserbacteria bacterium CG_4_8_14_3_um_filter_38_9</name>
    <dbReference type="NCBI Taxonomy" id="1974599"/>
    <lineage>
        <taxon>Bacteria</taxon>
        <taxon>Candidatus Kaiseribacteriota</taxon>
    </lineage>
</organism>
<evidence type="ECO:0000313" key="1">
    <source>
        <dbReference type="EMBL" id="PIW96632.1"/>
    </source>
</evidence>
<accession>A0A2M7IMQ8</accession>
<protein>
    <submittedName>
        <fullName evidence="1">Uncharacterized protein</fullName>
    </submittedName>
</protein>
<evidence type="ECO:0000313" key="2">
    <source>
        <dbReference type="Proteomes" id="UP000230837"/>
    </source>
</evidence>